<comment type="caution">
    <text evidence="8">The sequence shown here is derived from an EMBL/GenBank/DDBJ whole genome shotgun (WGS) entry which is preliminary data.</text>
</comment>
<evidence type="ECO:0000256" key="6">
    <source>
        <dbReference type="SAM" id="SignalP"/>
    </source>
</evidence>
<dbReference type="EMBL" id="SDWU01000011">
    <property type="protein sequence ID" value="RYC01542.1"/>
    <property type="molecule type" value="Genomic_DNA"/>
</dbReference>
<dbReference type="GO" id="GO:0004252">
    <property type="term" value="F:serine-type endopeptidase activity"/>
    <property type="evidence" value="ECO:0007669"/>
    <property type="project" value="InterPro"/>
</dbReference>
<dbReference type="RefSeq" id="WP_129455308.1">
    <property type="nucleotide sequence ID" value="NZ_JACXYX010000001.1"/>
</dbReference>
<keyword evidence="3" id="KW-0378">Hydrolase</keyword>
<dbReference type="GO" id="GO:0007155">
    <property type="term" value="P:cell adhesion"/>
    <property type="evidence" value="ECO:0007669"/>
    <property type="project" value="InterPro"/>
</dbReference>
<organism evidence="8 9">
    <name type="scientific">Nocardioides ganghwensis</name>
    <dbReference type="NCBI Taxonomy" id="252230"/>
    <lineage>
        <taxon>Bacteria</taxon>
        <taxon>Bacillati</taxon>
        <taxon>Actinomycetota</taxon>
        <taxon>Actinomycetes</taxon>
        <taxon>Propionibacteriales</taxon>
        <taxon>Nocardioidaceae</taxon>
        <taxon>Nocardioides</taxon>
    </lineage>
</organism>
<dbReference type="Pfam" id="PF02412">
    <property type="entry name" value="TSP_3"/>
    <property type="match status" value="2"/>
</dbReference>
<dbReference type="GO" id="GO:0005509">
    <property type="term" value="F:calcium ion binding"/>
    <property type="evidence" value="ECO:0007669"/>
    <property type="project" value="InterPro"/>
</dbReference>
<keyword evidence="1" id="KW-0645">Protease</keyword>
<name>A0A4Q2SEN6_9ACTN</name>
<keyword evidence="9" id="KW-1185">Reference proteome</keyword>
<dbReference type="SUPFAM" id="SSF49785">
    <property type="entry name" value="Galactose-binding domain-like"/>
    <property type="match status" value="1"/>
</dbReference>
<dbReference type="Gene3D" id="4.10.1080.10">
    <property type="entry name" value="TSP type-3 repeat"/>
    <property type="match status" value="1"/>
</dbReference>
<evidence type="ECO:0000256" key="5">
    <source>
        <dbReference type="SAM" id="MobiDB-lite"/>
    </source>
</evidence>
<evidence type="ECO:0000256" key="2">
    <source>
        <dbReference type="ARBA" id="ARBA00022729"/>
    </source>
</evidence>
<proteinExistence type="predicted"/>
<dbReference type="PANTHER" id="PTHR10199">
    <property type="entry name" value="THROMBOSPONDIN"/>
    <property type="match status" value="1"/>
</dbReference>
<dbReference type="SUPFAM" id="SSF103647">
    <property type="entry name" value="TSP type-3 repeat"/>
    <property type="match status" value="1"/>
</dbReference>
<keyword evidence="2 6" id="KW-0732">Signal</keyword>
<dbReference type="AlphaFoldDB" id="A0A4Q2SEN6"/>
<dbReference type="InterPro" id="IPR028974">
    <property type="entry name" value="TSP_type-3_rpt"/>
</dbReference>
<protein>
    <recommendedName>
        <fullName evidence="7">P/Homo B domain-containing protein</fullName>
    </recommendedName>
</protein>
<keyword evidence="4" id="KW-0106">Calcium</keyword>
<evidence type="ECO:0000256" key="1">
    <source>
        <dbReference type="ARBA" id="ARBA00022670"/>
    </source>
</evidence>
<evidence type="ECO:0000313" key="9">
    <source>
        <dbReference type="Proteomes" id="UP000293291"/>
    </source>
</evidence>
<reference evidence="8 9" key="1">
    <citation type="submission" date="2019-01" db="EMBL/GenBank/DDBJ databases">
        <title>Novel species of Nocardioides.</title>
        <authorList>
            <person name="Liu Q."/>
            <person name="Xin Y.-H."/>
        </authorList>
    </citation>
    <scope>NUCLEOTIDE SEQUENCE [LARGE SCALE GENOMIC DNA]</scope>
    <source>
        <strain evidence="8 9">CGMCC 4.6875</strain>
    </source>
</reference>
<dbReference type="InterPro" id="IPR003367">
    <property type="entry name" value="Thrombospondin_3-like_rpt"/>
</dbReference>
<accession>A0A4Q2SEN6</accession>
<evidence type="ECO:0000256" key="3">
    <source>
        <dbReference type="ARBA" id="ARBA00022801"/>
    </source>
</evidence>
<dbReference type="OrthoDB" id="3782500at2"/>
<sequence>MRLQVARLALTGLVAGFVSVVTPASTAVAVPVPCVVTTTGTGGVVAAAGDTFATTAFELVAPSSAANVEDVDVEVSLVHDNASQVRVRLAHATTSILQRRFVDSGPQVRPLTWDDEAASAYGPTSLAGTYRPDEPLTEHDGTAAQGQWRLLVDNWAGSRGRVESWSVRISYSACDADDDGAEDHTDNCTGVANPDQSDRDADGIGDACDGDTDGDGLVDTVDGCRLVAAATASGCPRVGTRTRLGKDEGRLVGRVRSDVRACRSGVEVTLKRAKPGRDLRLVVLRARSSGRFSTRMPRSAGRYYVVVRSQYAPGAAECASSRSKKVRVRR</sequence>
<feature type="domain" description="P/Homo B" evidence="7">
    <location>
        <begin position="68"/>
        <end position="168"/>
    </location>
</feature>
<gene>
    <name evidence="8" type="ORF">EUA07_11540</name>
</gene>
<feature type="region of interest" description="Disordered" evidence="5">
    <location>
        <begin position="180"/>
        <end position="207"/>
    </location>
</feature>
<dbReference type="InterPro" id="IPR008979">
    <property type="entry name" value="Galactose-bd-like_sf"/>
</dbReference>
<dbReference type="GO" id="GO:0006508">
    <property type="term" value="P:proteolysis"/>
    <property type="evidence" value="ECO:0007669"/>
    <property type="project" value="UniProtKB-KW"/>
</dbReference>
<evidence type="ECO:0000313" key="8">
    <source>
        <dbReference type="EMBL" id="RYC01542.1"/>
    </source>
</evidence>
<dbReference type="Proteomes" id="UP000293291">
    <property type="component" value="Unassembled WGS sequence"/>
</dbReference>
<evidence type="ECO:0000259" key="7">
    <source>
        <dbReference type="Pfam" id="PF01483"/>
    </source>
</evidence>
<dbReference type="InterPro" id="IPR002884">
    <property type="entry name" value="P_dom"/>
</dbReference>
<feature type="chain" id="PRO_5020244829" description="P/Homo B domain-containing protein" evidence="6">
    <location>
        <begin position="30"/>
        <end position="330"/>
    </location>
</feature>
<dbReference type="Pfam" id="PF01483">
    <property type="entry name" value="P_proprotein"/>
    <property type="match status" value="1"/>
</dbReference>
<evidence type="ECO:0000256" key="4">
    <source>
        <dbReference type="ARBA" id="ARBA00022837"/>
    </source>
</evidence>
<feature type="signal peptide" evidence="6">
    <location>
        <begin position="1"/>
        <end position="29"/>
    </location>
</feature>